<proteinExistence type="predicted"/>
<evidence type="ECO:0000313" key="2">
    <source>
        <dbReference type="Proteomes" id="UP000799537"/>
    </source>
</evidence>
<accession>A0A6A6CQ84</accession>
<organism evidence="1 2">
    <name type="scientific">Zasmidium cellare ATCC 36951</name>
    <dbReference type="NCBI Taxonomy" id="1080233"/>
    <lineage>
        <taxon>Eukaryota</taxon>
        <taxon>Fungi</taxon>
        <taxon>Dikarya</taxon>
        <taxon>Ascomycota</taxon>
        <taxon>Pezizomycotina</taxon>
        <taxon>Dothideomycetes</taxon>
        <taxon>Dothideomycetidae</taxon>
        <taxon>Mycosphaerellales</taxon>
        <taxon>Mycosphaerellaceae</taxon>
        <taxon>Zasmidium</taxon>
    </lineage>
</organism>
<dbReference type="EMBL" id="ML993593">
    <property type="protein sequence ID" value="KAF2167626.1"/>
    <property type="molecule type" value="Genomic_DNA"/>
</dbReference>
<dbReference type="OrthoDB" id="3621521at2759"/>
<gene>
    <name evidence="1" type="ORF">M409DRAFT_22427</name>
</gene>
<name>A0A6A6CQ84_ZASCE</name>
<dbReference type="SUPFAM" id="SSF54427">
    <property type="entry name" value="NTF2-like"/>
    <property type="match status" value="1"/>
</dbReference>
<dbReference type="RefSeq" id="XP_033668515.1">
    <property type="nucleotide sequence ID" value="XM_033806332.1"/>
</dbReference>
<reference evidence="1" key="1">
    <citation type="journal article" date="2020" name="Stud. Mycol.">
        <title>101 Dothideomycetes genomes: a test case for predicting lifestyles and emergence of pathogens.</title>
        <authorList>
            <person name="Haridas S."/>
            <person name="Albert R."/>
            <person name="Binder M."/>
            <person name="Bloem J."/>
            <person name="Labutti K."/>
            <person name="Salamov A."/>
            <person name="Andreopoulos B."/>
            <person name="Baker S."/>
            <person name="Barry K."/>
            <person name="Bills G."/>
            <person name="Bluhm B."/>
            <person name="Cannon C."/>
            <person name="Castanera R."/>
            <person name="Culley D."/>
            <person name="Daum C."/>
            <person name="Ezra D."/>
            <person name="Gonzalez J."/>
            <person name="Henrissat B."/>
            <person name="Kuo A."/>
            <person name="Liang C."/>
            <person name="Lipzen A."/>
            <person name="Lutzoni F."/>
            <person name="Magnuson J."/>
            <person name="Mondo S."/>
            <person name="Nolan M."/>
            <person name="Ohm R."/>
            <person name="Pangilinan J."/>
            <person name="Park H.-J."/>
            <person name="Ramirez L."/>
            <person name="Alfaro M."/>
            <person name="Sun H."/>
            <person name="Tritt A."/>
            <person name="Yoshinaga Y."/>
            <person name="Zwiers L.-H."/>
            <person name="Turgeon B."/>
            <person name="Goodwin S."/>
            <person name="Spatafora J."/>
            <person name="Crous P."/>
            <person name="Grigoriev I."/>
        </authorList>
    </citation>
    <scope>NUCLEOTIDE SEQUENCE</scope>
    <source>
        <strain evidence="1">ATCC 36951</strain>
    </source>
</reference>
<protein>
    <recommendedName>
        <fullName evidence="3">SnoaL-like domain-containing protein</fullName>
    </recommendedName>
</protein>
<dbReference type="InterPro" id="IPR032710">
    <property type="entry name" value="NTF2-like_dom_sf"/>
</dbReference>
<evidence type="ECO:0000313" key="1">
    <source>
        <dbReference type="EMBL" id="KAF2167626.1"/>
    </source>
</evidence>
<sequence length="159" mass="18001">MATPRDKYPQIARTLEGITRRAIEAVNNRQWDSTADPWIHFAEDHIYDLQWRNDLISAMREQKRCRPELEPLEPTGHQFVDFEKTIAHVAPEFHVCIANVEMTVVDPDAAHATVMVEAEETGVPPGVTRPCMVALDFSKRDGNWLCTMLRSVAGIDSTS</sequence>
<keyword evidence="2" id="KW-1185">Reference proteome</keyword>
<dbReference type="GeneID" id="54559604"/>
<dbReference type="Proteomes" id="UP000799537">
    <property type="component" value="Unassembled WGS sequence"/>
</dbReference>
<evidence type="ECO:0008006" key="3">
    <source>
        <dbReference type="Google" id="ProtNLM"/>
    </source>
</evidence>
<dbReference type="AlphaFoldDB" id="A0A6A6CQ84"/>